<dbReference type="EMBL" id="CP046172">
    <property type="protein sequence ID" value="QIS14933.1"/>
    <property type="molecule type" value="Genomic_DNA"/>
</dbReference>
<evidence type="ECO:0000313" key="1">
    <source>
        <dbReference type="EMBL" id="QIS14933.1"/>
    </source>
</evidence>
<sequence>MTITGVAFLGLRHAAEAQAVTVEQSGKGAEALEALARAYALVTANRTTTAAVPRVGTRSLVYNNEPYIELVNAQFSEGNS</sequence>
<protein>
    <submittedName>
        <fullName evidence="1">Uncharacterized protein</fullName>
    </submittedName>
</protein>
<dbReference type="KEGG" id="nah:F5544_35510"/>
<reference evidence="1 2" key="1">
    <citation type="journal article" date="2019" name="ACS Chem. Biol.">
        <title>Identification and Mobilization of a Cryptic Antibiotic Biosynthesis Gene Locus from a Human-Pathogenic Nocardia Isolate.</title>
        <authorList>
            <person name="Herisse M."/>
            <person name="Ishida K."/>
            <person name="Porter J.L."/>
            <person name="Howden B."/>
            <person name="Hertweck C."/>
            <person name="Stinear T.P."/>
            <person name="Pidot S.J."/>
        </authorList>
    </citation>
    <scope>NUCLEOTIDE SEQUENCE [LARGE SCALE GENOMIC DNA]</scope>
    <source>
        <strain evidence="1 2">AUSMDU00012717</strain>
    </source>
</reference>
<dbReference type="AlphaFoldDB" id="A0A6G9YPT8"/>
<accession>A0A6G9YPT8</accession>
<dbReference type="RefSeq" id="WP_167477263.1">
    <property type="nucleotide sequence ID" value="NZ_CP046172.1"/>
</dbReference>
<keyword evidence="2" id="KW-1185">Reference proteome</keyword>
<proteinExistence type="predicted"/>
<name>A0A6G9YPT8_9NOCA</name>
<evidence type="ECO:0000313" key="2">
    <source>
        <dbReference type="Proteomes" id="UP000503540"/>
    </source>
</evidence>
<dbReference type="Proteomes" id="UP000503540">
    <property type="component" value="Chromosome"/>
</dbReference>
<gene>
    <name evidence="1" type="ORF">F5544_35510</name>
</gene>
<organism evidence="1 2">
    <name type="scientific">Nocardia arthritidis</name>
    <dbReference type="NCBI Taxonomy" id="228602"/>
    <lineage>
        <taxon>Bacteria</taxon>
        <taxon>Bacillati</taxon>
        <taxon>Actinomycetota</taxon>
        <taxon>Actinomycetes</taxon>
        <taxon>Mycobacteriales</taxon>
        <taxon>Nocardiaceae</taxon>
        <taxon>Nocardia</taxon>
    </lineage>
</organism>